<evidence type="ECO:0000313" key="4">
    <source>
        <dbReference type="Proteomes" id="UP000029121"/>
    </source>
</evidence>
<dbReference type="AlphaFoldDB" id="R0GKK7"/>
<name>R0GKK7_9BRAS</name>
<keyword evidence="4" id="KW-1185">Reference proteome</keyword>
<feature type="transmembrane region" description="Helical" evidence="2">
    <location>
        <begin position="20"/>
        <end position="42"/>
    </location>
</feature>
<reference evidence="4" key="1">
    <citation type="journal article" date="2013" name="Nat. Genet.">
        <title>The Capsella rubella genome and the genomic consequences of rapid mating system evolution.</title>
        <authorList>
            <person name="Slotte T."/>
            <person name="Hazzouri K.M."/>
            <person name="Agren J.A."/>
            <person name="Koenig D."/>
            <person name="Maumus F."/>
            <person name="Guo Y.L."/>
            <person name="Steige K."/>
            <person name="Platts A.E."/>
            <person name="Escobar J.S."/>
            <person name="Newman L.K."/>
            <person name="Wang W."/>
            <person name="Mandakova T."/>
            <person name="Vello E."/>
            <person name="Smith L.M."/>
            <person name="Henz S.R."/>
            <person name="Steffen J."/>
            <person name="Takuno S."/>
            <person name="Brandvain Y."/>
            <person name="Coop G."/>
            <person name="Andolfatto P."/>
            <person name="Hu T.T."/>
            <person name="Blanchette M."/>
            <person name="Clark R.M."/>
            <person name="Quesneville H."/>
            <person name="Nordborg M."/>
            <person name="Gaut B.S."/>
            <person name="Lysak M.A."/>
            <person name="Jenkins J."/>
            <person name="Grimwood J."/>
            <person name="Chapman J."/>
            <person name="Prochnik S."/>
            <person name="Shu S."/>
            <person name="Rokhsar D."/>
            <person name="Schmutz J."/>
            <person name="Weigel D."/>
            <person name="Wright S.I."/>
        </authorList>
    </citation>
    <scope>NUCLEOTIDE SEQUENCE [LARGE SCALE GENOMIC DNA]</scope>
    <source>
        <strain evidence="4">cv. Monte Gargano</strain>
    </source>
</reference>
<keyword evidence="2" id="KW-0472">Membrane</keyword>
<feature type="region of interest" description="Disordered" evidence="1">
    <location>
        <begin position="63"/>
        <end position="106"/>
    </location>
</feature>
<evidence type="ECO:0000256" key="1">
    <source>
        <dbReference type="SAM" id="MobiDB-lite"/>
    </source>
</evidence>
<dbReference type="Proteomes" id="UP000029121">
    <property type="component" value="Unassembled WGS sequence"/>
</dbReference>
<keyword evidence="2" id="KW-0812">Transmembrane</keyword>
<keyword evidence="2" id="KW-1133">Transmembrane helix</keyword>
<organism evidence="3 4">
    <name type="scientific">Capsella rubella</name>
    <dbReference type="NCBI Taxonomy" id="81985"/>
    <lineage>
        <taxon>Eukaryota</taxon>
        <taxon>Viridiplantae</taxon>
        <taxon>Streptophyta</taxon>
        <taxon>Embryophyta</taxon>
        <taxon>Tracheophyta</taxon>
        <taxon>Spermatophyta</taxon>
        <taxon>Magnoliopsida</taxon>
        <taxon>eudicotyledons</taxon>
        <taxon>Gunneridae</taxon>
        <taxon>Pentapetalae</taxon>
        <taxon>rosids</taxon>
        <taxon>malvids</taxon>
        <taxon>Brassicales</taxon>
        <taxon>Brassicaceae</taxon>
        <taxon>Camelineae</taxon>
        <taxon>Capsella</taxon>
    </lineage>
</organism>
<dbReference type="EMBL" id="KB870805">
    <property type="protein sequence ID" value="EOA36306.1"/>
    <property type="molecule type" value="Genomic_DNA"/>
</dbReference>
<proteinExistence type="predicted"/>
<accession>R0GKK7</accession>
<gene>
    <name evidence="3" type="ORF">CARUB_v10010614mg</name>
</gene>
<protein>
    <submittedName>
        <fullName evidence="3">Uncharacterized protein</fullName>
    </submittedName>
</protein>
<dbReference type="OrthoDB" id="1113554at2759"/>
<dbReference type="STRING" id="81985.R0GKK7"/>
<sequence>MLNVIEVIIIFTIKMAGSLVSSIILFLLFIILLLFVDGNVFAARMEHRKLGGEKEKMTIRRNLEGGQQGSKIGAHGSTSHPDGGKTANVPEQRKPNQATAQRHSLRYSDIKRNPTLGYPTIHPKCTMYTRCKRGN</sequence>
<dbReference type="KEGG" id="crb:17900049"/>
<evidence type="ECO:0000313" key="3">
    <source>
        <dbReference type="EMBL" id="EOA36306.1"/>
    </source>
</evidence>
<evidence type="ECO:0000256" key="2">
    <source>
        <dbReference type="SAM" id="Phobius"/>
    </source>
</evidence>